<dbReference type="STRING" id="1199245.A359_03490"/>
<name>J3Z3D2_9ENTR</name>
<accession>J3Z3D2</accession>
<dbReference type="EMBL" id="CP003546">
    <property type="protein sequence ID" value="AFP84744.1"/>
    <property type="molecule type" value="Genomic_DNA"/>
</dbReference>
<dbReference type="KEGG" id="sect:A359_03490"/>
<proteinExistence type="predicted"/>
<keyword evidence="2" id="KW-1185">Reference proteome</keyword>
<sequence length="187" mass="21502">MGILNSWRKFGRCYCFLHPLFSALPTNWFQSLFSGDAHKMQRKVSVYAWRRRNIRFQAGVRQLLAKLKDLLHRFFEAVETYHQRAIGTVALTLSGQKRIAGECLLALKCPGLFFSFRLFSSDEARQLILVLRLRQTSSGRAFFQLLTRNTSGVMTAGMRPTSIPHLHTPYKPSLSQALALDIRWTKP</sequence>
<evidence type="ECO:0000313" key="1">
    <source>
        <dbReference type="EMBL" id="AFP84744.1"/>
    </source>
</evidence>
<protein>
    <submittedName>
        <fullName evidence="1">Uncharacterized protein</fullName>
    </submittedName>
</protein>
<dbReference type="Proteomes" id="UP000003936">
    <property type="component" value="Chromosome"/>
</dbReference>
<gene>
    <name evidence="1" type="ORF">A359_03490</name>
</gene>
<organism evidence="1 2">
    <name type="scientific">secondary endosymbiont of Ctenarytaina eucalypti</name>
    <dbReference type="NCBI Taxonomy" id="1199245"/>
    <lineage>
        <taxon>Bacteria</taxon>
        <taxon>Pseudomonadati</taxon>
        <taxon>Pseudomonadota</taxon>
        <taxon>Gammaproteobacteria</taxon>
        <taxon>Enterobacterales</taxon>
        <taxon>Enterobacteriaceae</taxon>
        <taxon>aphid secondary symbionts</taxon>
    </lineage>
</organism>
<evidence type="ECO:0000313" key="2">
    <source>
        <dbReference type="Proteomes" id="UP000003936"/>
    </source>
</evidence>
<dbReference type="AlphaFoldDB" id="J3Z3D2"/>
<reference evidence="1 2" key="1">
    <citation type="journal article" date="2012" name="Mol. Biol. Evol.">
        <title>Genome reduction and co-evolution between the primary and secondary bacterial symbionts of psyllids.</title>
        <authorList>
            <person name="Sloan D.B."/>
            <person name="Moran N.A."/>
        </authorList>
    </citation>
    <scope>NUCLEOTIDE SEQUENCE [LARGE SCALE GENOMIC DNA]</scope>
    <source>
        <strain evidence="1">Ceuc_S</strain>
    </source>
</reference>
<dbReference type="HOGENOM" id="CLU_1446707_0_0_6"/>